<feature type="compositionally biased region" description="Acidic residues" evidence="1">
    <location>
        <begin position="330"/>
        <end position="347"/>
    </location>
</feature>
<evidence type="ECO:0000259" key="3">
    <source>
        <dbReference type="Pfam" id="PF07760"/>
    </source>
</evidence>
<keyword evidence="2" id="KW-0812">Transmembrane</keyword>
<dbReference type="Proteomes" id="UP001595925">
    <property type="component" value="Unassembled WGS sequence"/>
</dbReference>
<dbReference type="AlphaFoldDB" id="A0ABD5QKC7"/>
<feature type="domain" description="DUF1616" evidence="3">
    <location>
        <begin position="28"/>
        <end position="325"/>
    </location>
</feature>
<protein>
    <submittedName>
        <fullName evidence="4">DUF1616 domain-containing protein</fullName>
    </submittedName>
</protein>
<feature type="transmembrane region" description="Helical" evidence="2">
    <location>
        <begin position="127"/>
        <end position="145"/>
    </location>
</feature>
<feature type="transmembrane region" description="Helical" evidence="2">
    <location>
        <begin position="20"/>
        <end position="39"/>
    </location>
</feature>
<feature type="transmembrane region" description="Helical" evidence="2">
    <location>
        <begin position="99"/>
        <end position="121"/>
    </location>
</feature>
<evidence type="ECO:0000313" key="5">
    <source>
        <dbReference type="Proteomes" id="UP001595925"/>
    </source>
</evidence>
<evidence type="ECO:0000256" key="1">
    <source>
        <dbReference type="SAM" id="MobiDB-lite"/>
    </source>
</evidence>
<proteinExistence type="predicted"/>
<dbReference type="EMBL" id="JBHSJG010000048">
    <property type="protein sequence ID" value="MFC4989467.1"/>
    <property type="molecule type" value="Genomic_DNA"/>
</dbReference>
<feature type="compositionally biased region" description="Acidic residues" evidence="1">
    <location>
        <begin position="367"/>
        <end position="390"/>
    </location>
</feature>
<comment type="caution">
    <text evidence="4">The sequence shown here is derived from an EMBL/GenBank/DDBJ whole genome shotgun (WGS) entry which is preliminary data.</text>
</comment>
<feature type="region of interest" description="Disordered" evidence="1">
    <location>
        <begin position="330"/>
        <end position="405"/>
    </location>
</feature>
<evidence type="ECO:0000313" key="4">
    <source>
        <dbReference type="EMBL" id="MFC4989467.1"/>
    </source>
</evidence>
<dbReference type="RefSeq" id="WP_224829235.1">
    <property type="nucleotide sequence ID" value="NZ_JAIVEF010000018.1"/>
</dbReference>
<dbReference type="InterPro" id="IPR011674">
    <property type="entry name" value="DUF1616"/>
</dbReference>
<keyword evidence="2" id="KW-0472">Membrane</keyword>
<name>A0ABD5QKC7_9EURY</name>
<keyword evidence="2" id="KW-1133">Transmembrane helix</keyword>
<reference evidence="4 5" key="1">
    <citation type="journal article" date="2019" name="Int. J. Syst. Evol. Microbiol.">
        <title>The Global Catalogue of Microorganisms (GCM) 10K type strain sequencing project: providing services to taxonomists for standard genome sequencing and annotation.</title>
        <authorList>
            <consortium name="The Broad Institute Genomics Platform"/>
            <consortium name="The Broad Institute Genome Sequencing Center for Infectious Disease"/>
            <person name="Wu L."/>
            <person name="Ma J."/>
        </authorList>
    </citation>
    <scope>NUCLEOTIDE SEQUENCE [LARGE SCALE GENOMIC DNA]</scope>
    <source>
        <strain evidence="4 5">CGMCC 1.15824</strain>
    </source>
</reference>
<keyword evidence="5" id="KW-1185">Reference proteome</keyword>
<gene>
    <name evidence="4" type="ORF">ACFPFO_17230</name>
</gene>
<feature type="transmembrane region" description="Helical" evidence="2">
    <location>
        <begin position="174"/>
        <end position="199"/>
    </location>
</feature>
<accession>A0ABD5QKC7</accession>
<organism evidence="4 5">
    <name type="scientific">Saliphagus infecundisoli</name>
    <dbReference type="NCBI Taxonomy" id="1849069"/>
    <lineage>
        <taxon>Archaea</taxon>
        <taxon>Methanobacteriati</taxon>
        <taxon>Methanobacteriota</taxon>
        <taxon>Stenosarchaea group</taxon>
        <taxon>Halobacteria</taxon>
        <taxon>Halobacteriales</taxon>
        <taxon>Natrialbaceae</taxon>
        <taxon>Saliphagus</taxon>
    </lineage>
</organism>
<evidence type="ECO:0000256" key="2">
    <source>
        <dbReference type="SAM" id="Phobius"/>
    </source>
</evidence>
<dbReference type="Pfam" id="PF07760">
    <property type="entry name" value="DUF1616"/>
    <property type="match status" value="1"/>
</dbReference>
<sequence length="405" mass="41291">MSFPVRSGTRFGAGWYPGDLAACTVGGLAAGYLVTVLPAGSTLRLAVALPLVFFLPGYALTAALFPASARAGRGWNPVGASEGETDRSRPGGIDTAERLACALALSIATVPTAVIALAPTVGLTTGTVAAALAGVTAVVAQVGVLRRLRVPEGERYTVSARNAFRRLRGEQGAVATASALVLVAGVVAAALALGSGLVAPQPTPGFTELGLYTEEEDGDLVADGFPDAIEPGESVPFVVAVENHEREAANYTVVVEEQRIADGGVADRTRLDEASFAVEDGDSERTEWTVTPTAEEGTVRIAVLLYEGESPASDAEPAEDVHFWLEIADGGDETDADDTDETVEAEDGTNGAGNESNDSGTSGGDDVGTDDGDDASADGESGNDTEDVLEEIFGNGSDDVGDGGE</sequence>
<feature type="transmembrane region" description="Helical" evidence="2">
    <location>
        <begin position="45"/>
        <end position="65"/>
    </location>
</feature>